<evidence type="ECO:0000313" key="2">
    <source>
        <dbReference type="EMBL" id="GLB53025.1"/>
    </source>
</evidence>
<protein>
    <submittedName>
        <fullName evidence="2">Uncharacterized protein</fullName>
    </submittedName>
</protein>
<name>A0A9W6B7J1_9FLAO</name>
<keyword evidence="3" id="KW-1185">Reference proteome</keyword>
<keyword evidence="1" id="KW-0732">Signal</keyword>
<feature type="signal peptide" evidence="1">
    <location>
        <begin position="1"/>
        <end position="19"/>
    </location>
</feature>
<proteinExistence type="predicted"/>
<organism evidence="2 3">
    <name type="scientific">Neptunitalea chrysea</name>
    <dbReference type="NCBI Taxonomy" id="1647581"/>
    <lineage>
        <taxon>Bacteria</taxon>
        <taxon>Pseudomonadati</taxon>
        <taxon>Bacteroidota</taxon>
        <taxon>Flavobacteriia</taxon>
        <taxon>Flavobacteriales</taxon>
        <taxon>Flavobacteriaceae</taxon>
        <taxon>Neptunitalea</taxon>
    </lineage>
</organism>
<dbReference type="EMBL" id="BRVP01000013">
    <property type="protein sequence ID" value="GLB53025.1"/>
    <property type="molecule type" value="Genomic_DNA"/>
</dbReference>
<reference evidence="2" key="1">
    <citation type="submission" date="2022-07" db="EMBL/GenBank/DDBJ databases">
        <title>Taxonomy of Novel Oxalotrophic and Methylotrophic Bacteria.</title>
        <authorList>
            <person name="Sahin N."/>
            <person name="Tani A."/>
        </authorList>
    </citation>
    <scope>NUCLEOTIDE SEQUENCE</scope>
    <source>
        <strain evidence="2">AM327</strain>
    </source>
</reference>
<feature type="chain" id="PRO_5040988662" evidence="1">
    <location>
        <begin position="20"/>
        <end position="168"/>
    </location>
</feature>
<dbReference type="RefSeq" id="WP_281754662.1">
    <property type="nucleotide sequence ID" value="NZ_BRVP01000013.1"/>
</dbReference>
<dbReference type="AlphaFoldDB" id="A0A9W6B7J1"/>
<dbReference type="Proteomes" id="UP001143545">
    <property type="component" value="Unassembled WGS sequence"/>
</dbReference>
<evidence type="ECO:0000313" key="3">
    <source>
        <dbReference type="Proteomes" id="UP001143545"/>
    </source>
</evidence>
<accession>A0A9W6B7J1</accession>
<sequence length="168" mass="19149">MKKLLTTLFLALLSMGSYAQEFDFPKSMVMETEGDFTSFESKVLEAIAWRANTPVNTQVEKRKKVNAFLLQWMSGTPTVSILVNSKVGAPFMDDPEYLMSYMVGWTEYSITHNHSKDDKACAKAAVLHVIDFYEKNKDFLNKRGSIEKLIKLKKKDKLDEHIAKSLEG</sequence>
<comment type="caution">
    <text evidence="2">The sequence shown here is derived from an EMBL/GenBank/DDBJ whole genome shotgun (WGS) entry which is preliminary data.</text>
</comment>
<evidence type="ECO:0000256" key="1">
    <source>
        <dbReference type="SAM" id="SignalP"/>
    </source>
</evidence>
<gene>
    <name evidence="2" type="ORF">NBRC110019_20650</name>
</gene>